<feature type="compositionally biased region" description="Polar residues" evidence="6">
    <location>
        <begin position="435"/>
        <end position="451"/>
    </location>
</feature>
<feature type="compositionally biased region" description="Polar residues" evidence="6">
    <location>
        <begin position="391"/>
        <end position="419"/>
    </location>
</feature>
<evidence type="ECO:0000256" key="1">
    <source>
        <dbReference type="ARBA" id="ARBA00004141"/>
    </source>
</evidence>
<feature type="transmembrane region" description="Helical" evidence="7">
    <location>
        <begin position="1339"/>
        <end position="1371"/>
    </location>
</feature>
<keyword evidence="4 7" id="KW-0472">Membrane</keyword>
<sequence>MALKLKYKDEHGVVQINMSPLASPRADDIADPKFDTINNRFGQYDLFGGKYDSGGEQPSLFRSRYNSIEEELANTPYAFATERSLRLNTSENLDITIKSINSPTNDIEDDRFFRCNDYDLFGPQIDLKDEAFTVTQLIHAQDRYFDLSSRTSDSSKGVSAVSRDEGAFKVLPTRVKTSPAYTPVPVVSTAKRKTEKSFAILADPPAASRPSSPRSLPVEIKPGRVSPFRGRGFREETSRHSTPKTSATNSRASSPPRRRTNSLPRIDKMATVTLPPPIHITHSPRNFLKENIEEVRELSELNREKHEAEAEKMRQEEEEALLKEMGILDKKIRSRSTSRTNSPSRLKLRSRSNSPAAILHIQNVPSSNKTIVNVENVVPKPNTHRSRVRTVSKSQPQSNDGSPKNSKIPKRQSSVSPTRTTKRDMSNGRRFIGNGLNQNQRFISNSTSSIHETIRVGSQVHDKRGMSKSTQNLDISPAHIRGKPPISPGKGGPPPSNKTINAKRLSPIVGTPNKSPTEDPKPSSARTPTKPSTVPRKATKTADNTPVSSRLNSRQPSRSVSRDPSPEKRTKTTVKPPPAKTVNRTSSNKTVSKTTVSKPEPKKPISRTSSIKSLTRTPSSKTLNEKPPLKKTNSKKDLTEKSQPNGKVNEVGIKKDSLKEKSKPQKSSSSEKDDSKLPETVTEAKNQTASTETETEEIKKQDNETQYDRITNDKGELVVMTKKNIVSMTTAAITSQPLEVVTKVTNQLPVVLEKAREKAMLERLSSKESLLGKEDEKDKEKIKDTKEKDKIEDNRPPKPARSHDRTIFVEDNVKLKPLQPPYNNPQVERVKQKIDDILKEPEISTENILTASAKSREAKSTFKTFATKTAADVKEAKDEVSNKLTNIKDQVVKQNDKMVTEIRSEATKIVDSIITPVEEPKEVPEKPKPEPKKEVEPVVMVVTEKKNIEKESAEKVNVAIVKGGADIEVQSSNVPAPDVSKIIFDNNTTDESDKSTQSNGGYPGKSTLLRFPQSVSTTPIPPARTRRESKKQETNLEPAIPSDEHPKPPNLCERIMGKCKSKCCPCCVKGPKENDDKIQEESLTRENLEASKDNESVMKEDRQKEISETLHGKKMGLMEKLNCCKKKEKEEMIRDVETATGKASVEFEDEVKRKRKFRDIICCGRNQRVSDMSPRNIAMSTANVAMSPANAALTPAVADDTGCCGRRKSQVDRRDSILSDRTHTSCCNNRFGSWLRGVCRRQSEHSSSRRTSEFSKNKSLSPTLPPEDTRKKLDTSLVEHTSVMRGAIPILPIALAYFCLLFNIIVPGLGTICSGLFCLCFGIPRFGVHDGARHRIGSFVINLLVGCGQLFTVLFCLVGWGWSIWWGVIMLKISRKYRKLRAEAAAQEAEAPPITANNHTRP</sequence>
<feature type="compositionally biased region" description="Polar residues" evidence="6">
    <location>
        <begin position="243"/>
        <end position="253"/>
    </location>
</feature>
<feature type="region of interest" description="Disordered" evidence="6">
    <location>
        <begin position="327"/>
        <end position="354"/>
    </location>
</feature>
<feature type="coiled-coil region" evidence="5">
    <location>
        <begin position="870"/>
        <end position="897"/>
    </location>
</feature>
<feature type="region of interest" description="Disordered" evidence="6">
    <location>
        <begin position="986"/>
        <end position="1048"/>
    </location>
</feature>
<feature type="coiled-coil region" evidence="5">
    <location>
        <begin position="289"/>
        <end position="325"/>
    </location>
</feature>
<dbReference type="Proteomes" id="UP000005204">
    <property type="component" value="Unassembled WGS sequence"/>
</dbReference>
<dbReference type="GO" id="GO:0016020">
    <property type="term" value="C:membrane"/>
    <property type="evidence" value="ECO:0007669"/>
    <property type="project" value="UniProtKB-SubCell"/>
</dbReference>
<evidence type="ECO:0000313" key="8">
    <source>
        <dbReference type="EnsemblMetazoa" id="XP_037875843.1"/>
    </source>
</evidence>
<dbReference type="GO" id="GO:0019230">
    <property type="term" value="P:proprioception"/>
    <property type="evidence" value="ECO:0007669"/>
    <property type="project" value="TreeGrafter"/>
</dbReference>
<organism evidence="8 9">
    <name type="scientific">Bombyx mori</name>
    <name type="common">Silk moth</name>
    <dbReference type="NCBI Taxonomy" id="7091"/>
    <lineage>
        <taxon>Eukaryota</taxon>
        <taxon>Metazoa</taxon>
        <taxon>Ecdysozoa</taxon>
        <taxon>Arthropoda</taxon>
        <taxon>Hexapoda</taxon>
        <taxon>Insecta</taxon>
        <taxon>Pterygota</taxon>
        <taxon>Neoptera</taxon>
        <taxon>Endopterygota</taxon>
        <taxon>Lepidoptera</taxon>
        <taxon>Glossata</taxon>
        <taxon>Ditrysia</taxon>
        <taxon>Bombycoidea</taxon>
        <taxon>Bombycidae</taxon>
        <taxon>Bombycinae</taxon>
        <taxon>Bombyx</taxon>
    </lineage>
</organism>
<evidence type="ECO:0000256" key="4">
    <source>
        <dbReference type="ARBA" id="ARBA00023136"/>
    </source>
</evidence>
<keyword evidence="9" id="KW-1185">Reference proteome</keyword>
<evidence type="ECO:0000256" key="5">
    <source>
        <dbReference type="SAM" id="Coils"/>
    </source>
</evidence>
<evidence type="ECO:0000256" key="6">
    <source>
        <dbReference type="SAM" id="MobiDB-lite"/>
    </source>
</evidence>
<comment type="subcellular location">
    <subcellularLocation>
        <location evidence="1">Membrane</location>
        <topology evidence="1">Multi-pass membrane protein</topology>
    </subcellularLocation>
</comment>
<keyword evidence="5" id="KW-0175">Coiled coil</keyword>
<feature type="compositionally biased region" description="Low complexity" evidence="6">
    <location>
        <begin position="585"/>
        <end position="598"/>
    </location>
</feature>
<dbReference type="PANTHER" id="PTHR21676">
    <property type="entry name" value="PROTEIN STUM"/>
    <property type="match status" value="1"/>
</dbReference>
<feature type="region of interest" description="Disordered" evidence="6">
    <location>
        <begin position="761"/>
        <end position="826"/>
    </location>
</feature>
<feature type="compositionally biased region" description="Basic and acidic residues" evidence="6">
    <location>
        <begin position="560"/>
        <end position="570"/>
    </location>
</feature>
<dbReference type="GO" id="GO:0050954">
    <property type="term" value="P:sensory perception of mechanical stimulus"/>
    <property type="evidence" value="ECO:0007669"/>
    <property type="project" value="TreeGrafter"/>
</dbReference>
<feature type="region of interest" description="Disordered" evidence="6">
    <location>
        <begin position="199"/>
        <end position="265"/>
    </location>
</feature>
<feature type="compositionally biased region" description="Polar residues" evidence="6">
    <location>
        <begin position="606"/>
        <end position="622"/>
    </location>
</feature>
<dbReference type="Pfam" id="PF15795">
    <property type="entry name" value="Spec3"/>
    <property type="match status" value="1"/>
</dbReference>
<feature type="compositionally biased region" description="Low complexity" evidence="6">
    <location>
        <begin position="204"/>
        <end position="215"/>
    </location>
</feature>
<feature type="compositionally biased region" description="Pro residues" evidence="6">
    <location>
        <begin position="485"/>
        <end position="496"/>
    </location>
</feature>
<feature type="compositionally biased region" description="Basic and acidic residues" evidence="6">
    <location>
        <begin position="652"/>
        <end position="677"/>
    </location>
</feature>
<protein>
    <recommendedName>
        <fullName evidence="10">Protein stum</fullName>
    </recommendedName>
</protein>
<proteinExistence type="predicted"/>
<feature type="transmembrane region" description="Helical" evidence="7">
    <location>
        <begin position="1309"/>
        <end position="1327"/>
    </location>
</feature>
<feature type="compositionally biased region" description="Basic and acidic residues" evidence="6">
    <location>
        <begin position="761"/>
        <end position="814"/>
    </location>
</feature>
<feature type="compositionally biased region" description="Low complexity" evidence="6">
    <location>
        <begin position="335"/>
        <end position="345"/>
    </location>
</feature>
<name>A0A8R2R532_BOMMO</name>
<dbReference type="InterPro" id="IPR026673">
    <property type="entry name" value="SPEC3/Stum"/>
</dbReference>
<dbReference type="GO" id="GO:0071683">
    <property type="term" value="C:sensory dendrite"/>
    <property type="evidence" value="ECO:0007669"/>
    <property type="project" value="TreeGrafter"/>
</dbReference>
<feature type="compositionally biased region" description="Polar residues" evidence="6">
    <location>
        <begin position="986"/>
        <end position="1000"/>
    </location>
</feature>
<evidence type="ECO:0000256" key="7">
    <source>
        <dbReference type="SAM" id="Phobius"/>
    </source>
</evidence>
<accession>A0A8R2R532</accession>
<reference evidence="9" key="1">
    <citation type="journal article" date="2008" name="Insect Biochem. Mol. Biol.">
        <title>The genome of a lepidopteran model insect, the silkworm Bombyx mori.</title>
        <authorList>
            <consortium name="International Silkworm Genome Consortium"/>
        </authorList>
    </citation>
    <scope>NUCLEOTIDE SEQUENCE [LARGE SCALE GENOMIC DNA]</scope>
    <source>
        <strain evidence="9">p50T</strain>
    </source>
</reference>
<feature type="compositionally biased region" description="Basic and acidic residues" evidence="6">
    <location>
        <begin position="1246"/>
        <end position="1256"/>
    </location>
</feature>
<keyword evidence="3 7" id="KW-1133">Transmembrane helix</keyword>
<feature type="compositionally biased region" description="Basic and acidic residues" evidence="6">
    <location>
        <begin position="623"/>
        <end position="640"/>
    </location>
</feature>
<feature type="compositionally biased region" description="Basic and acidic residues" evidence="6">
    <location>
        <begin position="696"/>
        <end position="707"/>
    </location>
</feature>
<evidence type="ECO:0000256" key="3">
    <source>
        <dbReference type="ARBA" id="ARBA00022989"/>
    </source>
</evidence>
<reference evidence="8" key="2">
    <citation type="submission" date="2022-06" db="UniProtKB">
        <authorList>
            <consortium name="EnsemblMetazoa"/>
        </authorList>
    </citation>
    <scope>IDENTIFICATION</scope>
    <source>
        <strain evidence="8">p50T (Dazao)</strain>
    </source>
</reference>
<dbReference type="PANTHER" id="PTHR21676:SF6">
    <property type="entry name" value="PROTEIN STUM"/>
    <property type="match status" value="1"/>
</dbReference>
<evidence type="ECO:0000256" key="2">
    <source>
        <dbReference type="ARBA" id="ARBA00022692"/>
    </source>
</evidence>
<keyword evidence="2 7" id="KW-0812">Transmembrane</keyword>
<feature type="region of interest" description="Disordered" evidence="6">
    <location>
        <begin position="1246"/>
        <end position="1271"/>
    </location>
</feature>
<evidence type="ECO:0000313" key="9">
    <source>
        <dbReference type="Proteomes" id="UP000005204"/>
    </source>
</evidence>
<dbReference type="GO" id="GO:0042330">
    <property type="term" value="P:taxis"/>
    <property type="evidence" value="ECO:0007669"/>
    <property type="project" value="TreeGrafter"/>
</dbReference>
<feature type="compositionally biased region" description="Polar residues" evidence="6">
    <location>
        <begin position="541"/>
        <end position="559"/>
    </location>
</feature>
<feature type="region of interest" description="Disordered" evidence="6">
    <location>
        <begin position="378"/>
        <end position="707"/>
    </location>
</feature>
<dbReference type="EnsemblMetazoa" id="XM_038019915.1">
    <property type="protein sequence ID" value="XP_037875843.1"/>
    <property type="gene ID" value="LOC101743920"/>
</dbReference>
<feature type="compositionally biased region" description="Polar residues" evidence="6">
    <location>
        <begin position="683"/>
        <end position="692"/>
    </location>
</feature>
<evidence type="ECO:0008006" key="10">
    <source>
        <dbReference type="Google" id="ProtNLM"/>
    </source>
</evidence>